<keyword evidence="2" id="KW-1185">Reference proteome</keyword>
<gene>
    <name evidence="1" type="ORF">J2X09_004953</name>
</gene>
<dbReference type="SUPFAM" id="SSF81901">
    <property type="entry name" value="HCP-like"/>
    <property type="match status" value="1"/>
</dbReference>
<evidence type="ECO:0000313" key="1">
    <source>
        <dbReference type="EMBL" id="MDR7097179.1"/>
    </source>
</evidence>
<protein>
    <recommendedName>
        <fullName evidence="3">Sel1 repeat family protein</fullName>
    </recommendedName>
</protein>
<accession>A0ABU1VI64</accession>
<dbReference type="Gene3D" id="1.25.40.10">
    <property type="entry name" value="Tetratricopeptide repeat domain"/>
    <property type="match status" value="1"/>
</dbReference>
<dbReference type="InterPro" id="IPR011990">
    <property type="entry name" value="TPR-like_helical_dom_sf"/>
</dbReference>
<organism evidence="1 2">
    <name type="scientific">Hydrogenophaga laconesensis</name>
    <dbReference type="NCBI Taxonomy" id="1805971"/>
    <lineage>
        <taxon>Bacteria</taxon>
        <taxon>Pseudomonadati</taxon>
        <taxon>Pseudomonadota</taxon>
        <taxon>Betaproteobacteria</taxon>
        <taxon>Burkholderiales</taxon>
        <taxon>Comamonadaceae</taxon>
        <taxon>Hydrogenophaga</taxon>
    </lineage>
</organism>
<name>A0ABU1VI64_9BURK</name>
<comment type="caution">
    <text evidence="1">The sequence shown here is derived from an EMBL/GenBank/DDBJ whole genome shotgun (WGS) entry which is preliminary data.</text>
</comment>
<evidence type="ECO:0008006" key="3">
    <source>
        <dbReference type="Google" id="ProtNLM"/>
    </source>
</evidence>
<dbReference type="EMBL" id="JAVDWE010000020">
    <property type="protein sequence ID" value="MDR7097179.1"/>
    <property type="molecule type" value="Genomic_DNA"/>
</dbReference>
<reference evidence="1 2" key="1">
    <citation type="submission" date="2023-07" db="EMBL/GenBank/DDBJ databases">
        <title>Sorghum-associated microbial communities from plants grown in Nebraska, USA.</title>
        <authorList>
            <person name="Schachtman D."/>
        </authorList>
    </citation>
    <scope>NUCLEOTIDE SEQUENCE [LARGE SCALE GENOMIC DNA]</scope>
    <source>
        <strain evidence="1 2">BE240</strain>
    </source>
</reference>
<sequence length="390" mass="42252">MNALSGGKEDSMKVAMSTLASLPEIDASGTMAQALSSAVRNGDLDVAARVMEYAVSLEVEQTPELCDAVCIALVATQNQRMTLPQMDSGRLQSMLEDCVKRGNSSAALVLGRALCGIDSVFAWSASLTPKRNVRGGTALLFRAADAGIMEAWLLLYRVHAYGQGSVANPQAARFFLEKAASSGDPCAQRQLGASILKSALDIEAFEAGMHWMTLAASQGDAIARNLLGTFVLPIRGERKRAFEAIDIIARLDPGVAHRLRIARDFGLTRTEAICVDIASGSRPWGFVVSKDAADERLRSRFSRAIPALESRFLDHLREAAEFFGHTGESGSVTRGERRLREHRLKYVLDLCDLDESLFFAQVPIATIATLRQGASWAHSVKKTLRTALAK</sequence>
<proteinExistence type="predicted"/>
<evidence type="ECO:0000313" key="2">
    <source>
        <dbReference type="Proteomes" id="UP001265550"/>
    </source>
</evidence>
<dbReference type="Proteomes" id="UP001265550">
    <property type="component" value="Unassembled WGS sequence"/>
</dbReference>